<keyword evidence="4 10" id="KW-0547">Nucleotide-binding</keyword>
<evidence type="ECO:0000256" key="5">
    <source>
        <dbReference type="ARBA" id="ARBA00022832"/>
    </source>
</evidence>
<evidence type="ECO:0000256" key="7">
    <source>
        <dbReference type="ARBA" id="ARBA00023098"/>
    </source>
</evidence>
<feature type="domain" description="CoA carboxyltransferase C-terminal" evidence="12">
    <location>
        <begin position="44"/>
        <end position="301"/>
    </location>
</feature>
<dbReference type="GO" id="GO:0016743">
    <property type="term" value="F:carboxyl- or carbamoyltransferase activity"/>
    <property type="evidence" value="ECO:0007669"/>
    <property type="project" value="UniProtKB-UniRule"/>
</dbReference>
<dbReference type="AlphaFoldDB" id="D0LXB2"/>
<dbReference type="Gene3D" id="3.90.226.10">
    <property type="entry name" value="2-enoyl-CoA Hydratase, Chain A, domain 1"/>
    <property type="match status" value="1"/>
</dbReference>
<reference evidence="13 14" key="1">
    <citation type="journal article" date="2010" name="Stand. Genomic Sci.">
        <title>Complete genome sequence of Haliangium ochraceum type strain (SMP-2).</title>
        <authorList>
            <consortium name="US DOE Joint Genome Institute (JGI-PGF)"/>
            <person name="Ivanova N."/>
            <person name="Daum C."/>
            <person name="Lang E."/>
            <person name="Abt B."/>
            <person name="Kopitz M."/>
            <person name="Saunders E."/>
            <person name="Lapidus A."/>
            <person name="Lucas S."/>
            <person name="Glavina Del Rio T."/>
            <person name="Nolan M."/>
            <person name="Tice H."/>
            <person name="Copeland A."/>
            <person name="Cheng J.F."/>
            <person name="Chen F."/>
            <person name="Bruce D."/>
            <person name="Goodwin L."/>
            <person name="Pitluck S."/>
            <person name="Mavromatis K."/>
            <person name="Pati A."/>
            <person name="Mikhailova N."/>
            <person name="Chen A."/>
            <person name="Palaniappan K."/>
            <person name="Land M."/>
            <person name="Hauser L."/>
            <person name="Chang Y.J."/>
            <person name="Jeffries C.D."/>
            <person name="Detter J.C."/>
            <person name="Brettin T."/>
            <person name="Rohde M."/>
            <person name="Goker M."/>
            <person name="Bristow J."/>
            <person name="Markowitz V."/>
            <person name="Eisen J.A."/>
            <person name="Hugenholtz P."/>
            <person name="Kyrpides N.C."/>
            <person name="Klenk H.P."/>
        </authorList>
    </citation>
    <scope>NUCLEOTIDE SEQUENCE [LARGE SCALE GENOMIC DNA]</scope>
    <source>
        <strain evidence="14">DSM 14365 / CIP 107738 / JCM 11303 / AJ 13395 / SMP-2</strain>
    </source>
</reference>
<dbReference type="Proteomes" id="UP000001880">
    <property type="component" value="Chromosome"/>
</dbReference>
<evidence type="ECO:0000256" key="9">
    <source>
        <dbReference type="ARBA" id="ARBA00049152"/>
    </source>
</evidence>
<keyword evidence="6 10" id="KW-0067">ATP-binding</keyword>
<evidence type="ECO:0000256" key="6">
    <source>
        <dbReference type="ARBA" id="ARBA00022840"/>
    </source>
</evidence>
<dbReference type="InterPro" id="IPR029045">
    <property type="entry name" value="ClpP/crotonase-like_dom_sf"/>
</dbReference>
<comment type="subcellular location">
    <subcellularLocation>
        <location evidence="10">Cytoplasm</location>
    </subcellularLocation>
</comment>
<comment type="catalytic activity">
    <reaction evidence="9 10">
        <text>N(6)-carboxybiotinyl-L-lysyl-[protein] + acetyl-CoA = N(6)-biotinyl-L-lysyl-[protein] + malonyl-CoA</text>
        <dbReference type="Rhea" id="RHEA:54728"/>
        <dbReference type="Rhea" id="RHEA-COMP:10505"/>
        <dbReference type="Rhea" id="RHEA-COMP:10506"/>
        <dbReference type="ChEBI" id="CHEBI:57288"/>
        <dbReference type="ChEBI" id="CHEBI:57384"/>
        <dbReference type="ChEBI" id="CHEBI:83144"/>
        <dbReference type="ChEBI" id="CHEBI:83145"/>
        <dbReference type="EC" id="2.1.3.15"/>
    </reaction>
</comment>
<comment type="similarity">
    <text evidence="10">Belongs to the AccA family.</text>
</comment>
<comment type="function">
    <text evidence="10">Component of the acetyl coenzyme A carboxylase (ACC) complex. First, biotin carboxylase catalyzes the carboxylation of biotin on its carrier protein (BCCP) and then the CO(2) group is transferred by the carboxyltransferase to acetyl-CoA to form malonyl-CoA.</text>
</comment>
<dbReference type="NCBIfam" id="TIGR00513">
    <property type="entry name" value="accA"/>
    <property type="match status" value="1"/>
</dbReference>
<dbReference type="PANTHER" id="PTHR42853:SF3">
    <property type="entry name" value="ACETYL-COENZYME A CARBOXYLASE CARBOXYL TRANSFERASE SUBUNIT ALPHA, CHLOROPLASTIC"/>
    <property type="match status" value="1"/>
</dbReference>
<keyword evidence="14" id="KW-1185">Reference proteome</keyword>
<dbReference type="STRING" id="502025.Hoch_3652"/>
<dbReference type="InterPro" id="IPR001095">
    <property type="entry name" value="Acetyl_CoA_COase_a_su"/>
</dbReference>
<keyword evidence="7 10" id="KW-0443">Lipid metabolism</keyword>
<dbReference type="KEGG" id="hoh:Hoch_3652"/>
<organism evidence="13 14">
    <name type="scientific">Haliangium ochraceum (strain DSM 14365 / JCM 11303 / SMP-2)</name>
    <dbReference type="NCBI Taxonomy" id="502025"/>
    <lineage>
        <taxon>Bacteria</taxon>
        <taxon>Pseudomonadati</taxon>
        <taxon>Myxococcota</taxon>
        <taxon>Polyangia</taxon>
        <taxon>Haliangiales</taxon>
        <taxon>Kofleriaceae</taxon>
        <taxon>Haliangium</taxon>
    </lineage>
</organism>
<dbReference type="EMBL" id="CP001804">
    <property type="protein sequence ID" value="ACY16154.1"/>
    <property type="molecule type" value="Genomic_DNA"/>
</dbReference>
<evidence type="ECO:0000256" key="11">
    <source>
        <dbReference type="SAM" id="Coils"/>
    </source>
</evidence>
<dbReference type="GO" id="GO:0009317">
    <property type="term" value="C:acetyl-CoA carboxylase complex"/>
    <property type="evidence" value="ECO:0007669"/>
    <property type="project" value="InterPro"/>
</dbReference>
<dbReference type="NCBIfam" id="NF004344">
    <property type="entry name" value="PRK05724.1"/>
    <property type="match status" value="1"/>
</dbReference>
<proteinExistence type="inferred from homology"/>
<evidence type="ECO:0000259" key="12">
    <source>
        <dbReference type="PROSITE" id="PS50989"/>
    </source>
</evidence>
<evidence type="ECO:0000256" key="2">
    <source>
        <dbReference type="ARBA" id="ARBA00022516"/>
    </source>
</evidence>
<keyword evidence="11" id="KW-0175">Coiled coil</keyword>
<evidence type="ECO:0000313" key="13">
    <source>
        <dbReference type="EMBL" id="ACY16154.1"/>
    </source>
</evidence>
<evidence type="ECO:0000256" key="8">
    <source>
        <dbReference type="ARBA" id="ARBA00023160"/>
    </source>
</evidence>
<dbReference type="SUPFAM" id="SSF52096">
    <property type="entry name" value="ClpP/crotonase"/>
    <property type="match status" value="1"/>
</dbReference>
<evidence type="ECO:0000256" key="3">
    <source>
        <dbReference type="ARBA" id="ARBA00022679"/>
    </source>
</evidence>
<dbReference type="PRINTS" id="PR01069">
    <property type="entry name" value="ACCCTRFRASEA"/>
</dbReference>
<dbReference type="PROSITE" id="PS50989">
    <property type="entry name" value="COA_CT_CTER"/>
    <property type="match status" value="1"/>
</dbReference>
<dbReference type="GO" id="GO:0003989">
    <property type="term" value="F:acetyl-CoA carboxylase activity"/>
    <property type="evidence" value="ECO:0007669"/>
    <property type="project" value="InterPro"/>
</dbReference>
<evidence type="ECO:0000313" key="14">
    <source>
        <dbReference type="Proteomes" id="UP000001880"/>
    </source>
</evidence>
<gene>
    <name evidence="10" type="primary">accA</name>
    <name evidence="13" type="ordered locus">Hoch_3652</name>
</gene>
<keyword evidence="5 10" id="KW-0276">Fatty acid metabolism</keyword>
<dbReference type="GO" id="GO:0006633">
    <property type="term" value="P:fatty acid biosynthetic process"/>
    <property type="evidence" value="ECO:0007669"/>
    <property type="project" value="UniProtKB-KW"/>
</dbReference>
<keyword evidence="3 10" id="KW-0808">Transferase</keyword>
<dbReference type="Pfam" id="PF03255">
    <property type="entry name" value="ACCA"/>
    <property type="match status" value="1"/>
</dbReference>
<keyword evidence="8 10" id="KW-0275">Fatty acid biosynthesis</keyword>
<dbReference type="InterPro" id="IPR011763">
    <property type="entry name" value="COA_CT_C"/>
</dbReference>
<dbReference type="GO" id="GO:0005524">
    <property type="term" value="F:ATP binding"/>
    <property type="evidence" value="ECO:0007669"/>
    <property type="project" value="UniProtKB-KW"/>
</dbReference>
<name>D0LXB2_HALO1</name>
<keyword evidence="13" id="KW-0436">Ligase</keyword>
<evidence type="ECO:0000256" key="4">
    <source>
        <dbReference type="ARBA" id="ARBA00022741"/>
    </source>
</evidence>
<comment type="pathway">
    <text evidence="1 10">Lipid metabolism; malonyl-CoA biosynthesis; malonyl-CoA from acetyl-CoA: step 1/1.</text>
</comment>
<protein>
    <recommendedName>
        <fullName evidence="10">Acetyl-coenzyme A carboxylase carboxyl transferase subunit alpha</fullName>
        <shortName evidence="10">ACCase subunit alpha</shortName>
        <shortName evidence="10">Acetyl-CoA carboxylase carboxyltransferase subunit alpha</shortName>
        <ecNumber evidence="10">2.1.3.15</ecNumber>
    </recommendedName>
</protein>
<feature type="coiled-coil region" evidence="11">
    <location>
        <begin position="31"/>
        <end position="58"/>
    </location>
</feature>
<keyword evidence="2 10" id="KW-0444">Lipid biosynthesis</keyword>
<sequence length="329" mass="36602">MPTTEQQSRSDRMILEFERPVFELERKIEELRGMSSEQVDMSAEIRKLEQKARKLQNEVFADLSPQQKVQLSRHPARPYMADYLHLLVEDFVELHGDRGFRDDPAIVGGMARFDGREVLVLGHQKGRNTKENVHRNFGMPRPEGYRKATRLMQMAARFRRPILCFIDTPGAYPGLGAEERGQAEAIAKSLEVMAGLPTPIISMVLGEGGSGGALALGVADRILMFEYSIYSVISPEGCASILWRDPAKIPEAAGQLKLTAADLVGLGVCDEIVPEARGGAHRDPAKSASYLRSALKRQLSELEQLDTATLIEQRYRKYRAMGSFLESAG</sequence>
<dbReference type="UniPathway" id="UPA00655">
    <property type="reaction ID" value="UER00711"/>
</dbReference>
<evidence type="ECO:0000256" key="10">
    <source>
        <dbReference type="HAMAP-Rule" id="MF_00823"/>
    </source>
</evidence>
<dbReference type="HOGENOM" id="CLU_015486_0_2_7"/>
<keyword evidence="10" id="KW-0963">Cytoplasm</keyword>
<dbReference type="PANTHER" id="PTHR42853">
    <property type="entry name" value="ACETYL-COENZYME A CARBOXYLASE CARBOXYL TRANSFERASE SUBUNIT ALPHA"/>
    <property type="match status" value="1"/>
</dbReference>
<comment type="subunit">
    <text evidence="10">Acetyl-CoA carboxylase is a heterohexamer composed of biotin carboxyl carrier protein (AccB), biotin carboxylase (AccC) and two subunits each of ACCase subunit alpha (AccA) and ACCase subunit beta (AccD).</text>
</comment>
<dbReference type="GO" id="GO:2001295">
    <property type="term" value="P:malonyl-CoA biosynthetic process"/>
    <property type="evidence" value="ECO:0007669"/>
    <property type="project" value="UniProtKB-UniRule"/>
</dbReference>
<dbReference type="EC" id="2.1.3.15" evidence="10"/>
<dbReference type="RefSeq" id="WP_012828753.1">
    <property type="nucleotide sequence ID" value="NC_013440.1"/>
</dbReference>
<dbReference type="eggNOG" id="COG0825">
    <property type="taxonomic scope" value="Bacteria"/>
</dbReference>
<evidence type="ECO:0000256" key="1">
    <source>
        <dbReference type="ARBA" id="ARBA00004956"/>
    </source>
</evidence>
<dbReference type="HAMAP" id="MF_00823">
    <property type="entry name" value="AcetylCoA_CT_alpha"/>
    <property type="match status" value="1"/>
</dbReference>
<dbReference type="NCBIfam" id="NF041504">
    <property type="entry name" value="AccA_sub"/>
    <property type="match status" value="1"/>
</dbReference>
<accession>D0LXB2</accession>